<gene>
    <name evidence="1" type="ORF">E2C01_101082</name>
</gene>
<dbReference type="EMBL" id="VSRR010145537">
    <property type="protein sequence ID" value="MPD05343.1"/>
    <property type="molecule type" value="Genomic_DNA"/>
</dbReference>
<reference evidence="1 2" key="1">
    <citation type="submission" date="2019-05" db="EMBL/GenBank/DDBJ databases">
        <title>Another draft genome of Portunus trituberculatus and its Hox gene families provides insights of decapod evolution.</title>
        <authorList>
            <person name="Jeong J.-H."/>
            <person name="Song I."/>
            <person name="Kim S."/>
            <person name="Choi T."/>
            <person name="Kim D."/>
            <person name="Ryu S."/>
            <person name="Kim W."/>
        </authorList>
    </citation>
    <scope>NUCLEOTIDE SEQUENCE [LARGE SCALE GENOMIC DNA]</scope>
    <source>
        <tissue evidence="1">Muscle</tissue>
    </source>
</reference>
<evidence type="ECO:0000313" key="1">
    <source>
        <dbReference type="EMBL" id="MPD05343.1"/>
    </source>
</evidence>
<keyword evidence="2" id="KW-1185">Reference proteome</keyword>
<dbReference type="PROSITE" id="PS51257">
    <property type="entry name" value="PROKAR_LIPOPROTEIN"/>
    <property type="match status" value="1"/>
</dbReference>
<accession>A0A5B7K9Q5</accession>
<name>A0A5B7K9Q5_PORTR</name>
<evidence type="ECO:0000313" key="2">
    <source>
        <dbReference type="Proteomes" id="UP000324222"/>
    </source>
</evidence>
<proteinExistence type="predicted"/>
<protein>
    <submittedName>
        <fullName evidence="1">Uncharacterized protein</fullName>
    </submittedName>
</protein>
<dbReference type="AlphaFoldDB" id="A0A5B7K9Q5"/>
<sequence length="68" mass="6657">MAVLRQGQASAISGSCAAMAAVVLNADSQNTNTCIMKSARVGRDKSPVTATAGAAPAADCYLLSGLAG</sequence>
<organism evidence="1 2">
    <name type="scientific">Portunus trituberculatus</name>
    <name type="common">Swimming crab</name>
    <name type="synonym">Neptunus trituberculatus</name>
    <dbReference type="NCBI Taxonomy" id="210409"/>
    <lineage>
        <taxon>Eukaryota</taxon>
        <taxon>Metazoa</taxon>
        <taxon>Ecdysozoa</taxon>
        <taxon>Arthropoda</taxon>
        <taxon>Crustacea</taxon>
        <taxon>Multicrustacea</taxon>
        <taxon>Malacostraca</taxon>
        <taxon>Eumalacostraca</taxon>
        <taxon>Eucarida</taxon>
        <taxon>Decapoda</taxon>
        <taxon>Pleocyemata</taxon>
        <taxon>Brachyura</taxon>
        <taxon>Eubrachyura</taxon>
        <taxon>Portunoidea</taxon>
        <taxon>Portunidae</taxon>
        <taxon>Portuninae</taxon>
        <taxon>Portunus</taxon>
    </lineage>
</organism>
<comment type="caution">
    <text evidence="1">The sequence shown here is derived from an EMBL/GenBank/DDBJ whole genome shotgun (WGS) entry which is preliminary data.</text>
</comment>
<dbReference type="Proteomes" id="UP000324222">
    <property type="component" value="Unassembled WGS sequence"/>
</dbReference>